<reference evidence="2" key="2">
    <citation type="submission" date="2015-01" db="EMBL/GenBank/DDBJ databases">
        <title>Evolutionary Origins and Diversification of the Mycorrhizal Mutualists.</title>
        <authorList>
            <consortium name="DOE Joint Genome Institute"/>
            <consortium name="Mycorrhizal Genomics Consortium"/>
            <person name="Kohler A."/>
            <person name="Kuo A."/>
            <person name="Nagy L.G."/>
            <person name="Floudas D."/>
            <person name="Copeland A."/>
            <person name="Barry K.W."/>
            <person name="Cichocki N."/>
            <person name="Veneault-Fourrey C."/>
            <person name="LaButti K."/>
            <person name="Lindquist E.A."/>
            <person name="Lipzen A."/>
            <person name="Lundell T."/>
            <person name="Morin E."/>
            <person name="Murat C."/>
            <person name="Riley R."/>
            <person name="Ohm R."/>
            <person name="Sun H."/>
            <person name="Tunlid A."/>
            <person name="Henrissat B."/>
            <person name="Grigoriev I.V."/>
            <person name="Hibbett D.S."/>
            <person name="Martin F."/>
        </authorList>
    </citation>
    <scope>NUCLEOTIDE SEQUENCE [LARGE SCALE GENOMIC DNA]</scope>
    <source>
        <strain evidence="2">Marx 270</strain>
    </source>
</reference>
<evidence type="ECO:0000313" key="2">
    <source>
        <dbReference type="Proteomes" id="UP000054217"/>
    </source>
</evidence>
<evidence type="ECO:0008006" key="3">
    <source>
        <dbReference type="Google" id="ProtNLM"/>
    </source>
</evidence>
<proteinExistence type="predicted"/>
<reference evidence="1 2" key="1">
    <citation type="submission" date="2014-04" db="EMBL/GenBank/DDBJ databases">
        <authorList>
            <consortium name="DOE Joint Genome Institute"/>
            <person name="Kuo A."/>
            <person name="Kohler A."/>
            <person name="Costa M.D."/>
            <person name="Nagy L.G."/>
            <person name="Floudas D."/>
            <person name="Copeland A."/>
            <person name="Barry K.W."/>
            <person name="Cichocki N."/>
            <person name="Veneault-Fourrey C."/>
            <person name="LaButti K."/>
            <person name="Lindquist E.A."/>
            <person name="Lipzen A."/>
            <person name="Lundell T."/>
            <person name="Morin E."/>
            <person name="Murat C."/>
            <person name="Sun H."/>
            <person name="Tunlid A."/>
            <person name="Henrissat B."/>
            <person name="Grigoriev I.V."/>
            <person name="Hibbett D.S."/>
            <person name="Martin F."/>
            <person name="Nordberg H.P."/>
            <person name="Cantor M.N."/>
            <person name="Hua S.X."/>
        </authorList>
    </citation>
    <scope>NUCLEOTIDE SEQUENCE [LARGE SCALE GENOMIC DNA]</scope>
    <source>
        <strain evidence="1 2">Marx 270</strain>
    </source>
</reference>
<organism evidence="1 2">
    <name type="scientific">Pisolithus tinctorius Marx 270</name>
    <dbReference type="NCBI Taxonomy" id="870435"/>
    <lineage>
        <taxon>Eukaryota</taxon>
        <taxon>Fungi</taxon>
        <taxon>Dikarya</taxon>
        <taxon>Basidiomycota</taxon>
        <taxon>Agaricomycotina</taxon>
        <taxon>Agaricomycetes</taxon>
        <taxon>Agaricomycetidae</taxon>
        <taxon>Boletales</taxon>
        <taxon>Sclerodermatineae</taxon>
        <taxon>Pisolithaceae</taxon>
        <taxon>Pisolithus</taxon>
    </lineage>
</organism>
<dbReference type="HOGENOM" id="CLU_051720_0_1_1"/>
<dbReference type="OrthoDB" id="2900663at2759"/>
<protein>
    <recommendedName>
        <fullName evidence="3">F-box domain-containing protein</fullName>
    </recommendedName>
</protein>
<sequence length="222" mass="24993">MRIHDLIPWLVSSRMERILYKKVVLTGEAQALSFLSSLRPRPEFASGSVYVLRIGPAVQLHTAIEILRLCQGLTDLILQTVPSAPGHSHCLIDALNTLPLRSLSLHLSLVFENTPSFSLQSVGFFCELTHLEIKEGWVLWGSTIGLERLNHLTHLALRLSTQRTKAALIKCLLTDCPKLEVLVLWSTEASDKVQAFMGDWEISDERIVLTDQSWSWKGLELE</sequence>
<dbReference type="EMBL" id="KN832010">
    <property type="protein sequence ID" value="KIN98955.1"/>
    <property type="molecule type" value="Genomic_DNA"/>
</dbReference>
<dbReference type="Proteomes" id="UP000054217">
    <property type="component" value="Unassembled WGS sequence"/>
</dbReference>
<dbReference type="AlphaFoldDB" id="A0A0C3NU38"/>
<keyword evidence="2" id="KW-1185">Reference proteome</keyword>
<gene>
    <name evidence="1" type="ORF">M404DRAFT_30918</name>
</gene>
<name>A0A0C3NU38_PISTI</name>
<evidence type="ECO:0000313" key="1">
    <source>
        <dbReference type="EMBL" id="KIN98955.1"/>
    </source>
</evidence>
<dbReference type="InParanoid" id="A0A0C3NU38"/>
<accession>A0A0C3NU38</accession>